<accession>A0AAD9KS38</accession>
<protein>
    <submittedName>
        <fullName evidence="2">Uncharacterized protein</fullName>
    </submittedName>
</protein>
<organism evidence="2 3">
    <name type="scientific">Ridgeia piscesae</name>
    <name type="common">Tubeworm</name>
    <dbReference type="NCBI Taxonomy" id="27915"/>
    <lineage>
        <taxon>Eukaryota</taxon>
        <taxon>Metazoa</taxon>
        <taxon>Spiralia</taxon>
        <taxon>Lophotrochozoa</taxon>
        <taxon>Annelida</taxon>
        <taxon>Polychaeta</taxon>
        <taxon>Sedentaria</taxon>
        <taxon>Canalipalpata</taxon>
        <taxon>Sabellida</taxon>
        <taxon>Siboglinidae</taxon>
        <taxon>Ridgeia</taxon>
    </lineage>
</organism>
<keyword evidence="3" id="KW-1185">Reference proteome</keyword>
<sequence>MSNMASITSPIFLRLLTAWFLLAAACLITIFISASSKPSSFSASSPIAWNMALFVATCTIVSAVTCLPWRISFRRSSGMRMLCEITPIMVTPDQSDWRVISYFFLFALTLIHNHGRPVSSSGKSAQVLVFSESNFLSTTCVSEVLVMHGHSEWMQLLLTFTDEA</sequence>
<feature type="transmembrane region" description="Helical" evidence="1">
    <location>
        <begin position="12"/>
        <end position="35"/>
    </location>
</feature>
<dbReference type="Proteomes" id="UP001209878">
    <property type="component" value="Unassembled WGS sequence"/>
</dbReference>
<dbReference type="EMBL" id="JAODUO010000672">
    <property type="protein sequence ID" value="KAK2176282.1"/>
    <property type="molecule type" value="Genomic_DNA"/>
</dbReference>
<keyword evidence="1" id="KW-0472">Membrane</keyword>
<dbReference type="AlphaFoldDB" id="A0AAD9KS38"/>
<evidence type="ECO:0000313" key="2">
    <source>
        <dbReference type="EMBL" id="KAK2176282.1"/>
    </source>
</evidence>
<keyword evidence="1" id="KW-1133">Transmembrane helix</keyword>
<reference evidence="2" key="1">
    <citation type="journal article" date="2023" name="Mol. Biol. Evol.">
        <title>Third-Generation Sequencing Reveals the Adaptive Role of the Epigenome in Three Deep-Sea Polychaetes.</title>
        <authorList>
            <person name="Perez M."/>
            <person name="Aroh O."/>
            <person name="Sun Y."/>
            <person name="Lan Y."/>
            <person name="Juniper S.K."/>
            <person name="Young C.R."/>
            <person name="Angers B."/>
            <person name="Qian P.Y."/>
        </authorList>
    </citation>
    <scope>NUCLEOTIDE SEQUENCE</scope>
    <source>
        <strain evidence="2">R07B-5</strain>
    </source>
</reference>
<keyword evidence="1" id="KW-0812">Transmembrane</keyword>
<gene>
    <name evidence="2" type="ORF">NP493_673g02004</name>
</gene>
<evidence type="ECO:0000313" key="3">
    <source>
        <dbReference type="Proteomes" id="UP001209878"/>
    </source>
</evidence>
<comment type="caution">
    <text evidence="2">The sequence shown here is derived from an EMBL/GenBank/DDBJ whole genome shotgun (WGS) entry which is preliminary data.</text>
</comment>
<feature type="transmembrane region" description="Helical" evidence="1">
    <location>
        <begin position="47"/>
        <end position="71"/>
    </location>
</feature>
<proteinExistence type="predicted"/>
<name>A0AAD9KS38_RIDPI</name>
<evidence type="ECO:0000256" key="1">
    <source>
        <dbReference type="SAM" id="Phobius"/>
    </source>
</evidence>